<dbReference type="InterPro" id="IPR002227">
    <property type="entry name" value="Tyrosinase_Cu-bd"/>
</dbReference>
<keyword evidence="6" id="KW-1185">Reference proteome</keyword>
<evidence type="ECO:0000256" key="1">
    <source>
        <dbReference type="ARBA" id="ARBA00022723"/>
    </source>
</evidence>
<dbReference type="AlphaFoldDB" id="A0A9P9DE48"/>
<dbReference type="Proteomes" id="UP000738349">
    <property type="component" value="Unassembled WGS sequence"/>
</dbReference>
<dbReference type="PRINTS" id="PR00092">
    <property type="entry name" value="TYROSINASE"/>
</dbReference>
<dbReference type="SUPFAM" id="SSF48056">
    <property type="entry name" value="Di-copper centre-containing domain"/>
    <property type="match status" value="1"/>
</dbReference>
<protein>
    <recommendedName>
        <fullName evidence="3 4">Tyrosinase copper-binding domain-containing protein</fullName>
    </recommendedName>
</protein>
<name>A0A9P9DE48_9HYPO</name>
<feature type="signal peptide" evidence="2">
    <location>
        <begin position="1"/>
        <end position="16"/>
    </location>
</feature>
<gene>
    <name evidence="5" type="ORF">EDB81DRAFT_952911</name>
</gene>
<feature type="chain" id="PRO_5040489778" description="Tyrosinase copper-binding domain-containing protein" evidence="2">
    <location>
        <begin position="17"/>
        <end position="410"/>
    </location>
</feature>
<dbReference type="OrthoDB" id="6132182at2759"/>
<organism evidence="5 6">
    <name type="scientific">Dactylonectria macrodidyma</name>
    <dbReference type="NCBI Taxonomy" id="307937"/>
    <lineage>
        <taxon>Eukaryota</taxon>
        <taxon>Fungi</taxon>
        <taxon>Dikarya</taxon>
        <taxon>Ascomycota</taxon>
        <taxon>Pezizomycotina</taxon>
        <taxon>Sordariomycetes</taxon>
        <taxon>Hypocreomycetidae</taxon>
        <taxon>Hypocreales</taxon>
        <taxon>Nectriaceae</taxon>
        <taxon>Dactylonectria</taxon>
    </lineage>
</organism>
<keyword evidence="1" id="KW-0479">Metal-binding</keyword>
<keyword evidence="2" id="KW-0732">Signal</keyword>
<dbReference type="PANTHER" id="PTHR11474">
    <property type="entry name" value="TYROSINASE FAMILY MEMBER"/>
    <property type="match status" value="1"/>
</dbReference>
<comment type="caution">
    <text evidence="5">The sequence shown here is derived from an EMBL/GenBank/DDBJ whole genome shotgun (WGS) entry which is preliminary data.</text>
</comment>
<dbReference type="InterPro" id="IPR050316">
    <property type="entry name" value="Tyrosinase/Hemocyanin"/>
</dbReference>
<dbReference type="PANTHER" id="PTHR11474:SF116">
    <property type="entry name" value="TYROSINASE"/>
    <property type="match status" value="1"/>
</dbReference>
<dbReference type="InterPro" id="IPR008922">
    <property type="entry name" value="Di-copper_centre_dom_sf"/>
</dbReference>
<evidence type="ECO:0000256" key="2">
    <source>
        <dbReference type="SAM" id="SignalP"/>
    </source>
</evidence>
<sequence>MRAGYLTILAFKAASAVMSSPAPVPHTTTDAGAVEATEGVAQLADLAAGAFDQAQAIAESDPHKRSSTCSWSNIRIRREWGNLSTTEKKAYISAVKCLQSKPALTPASAAFGAKTRFDDWVATHINQTLTIHYTGNFLMWHRYFTWMYEEALRNECGYIGTQPYWDWAKTAVTGLHSSPIFDGSDTSMSGDGAYIPDREEIILGGSSGLPPIYLPAGTGGGCVTSGPFKDMVVNLGPAALALPGGDVESNPNGPLAYNPRCLKRDLTDIINQRYANATAVLSNILNPKNIYDFQMQMQGIPGSGSIGIHGGGHYTLGGDPGRDVFTSPGDPAFYLHHAMIDRVWWIWQMLSPAQRQFGSIALMGTNTFLNTPPSANTTFDDYVNLGWTGPQRQIKDLMSTLSGPFCYVYL</sequence>
<feature type="domain" description="Tyrosinase copper-binding" evidence="4">
    <location>
        <begin position="330"/>
        <end position="341"/>
    </location>
</feature>
<dbReference type="Gene3D" id="1.10.1280.10">
    <property type="entry name" value="Di-copper center containing domain from catechol oxidase"/>
    <property type="match status" value="1"/>
</dbReference>
<dbReference type="Pfam" id="PF00264">
    <property type="entry name" value="Tyrosinase"/>
    <property type="match status" value="1"/>
</dbReference>
<dbReference type="PROSITE" id="PS00498">
    <property type="entry name" value="TYROSINASE_2"/>
    <property type="match status" value="1"/>
</dbReference>
<feature type="domain" description="Tyrosinase copper-binding" evidence="3">
    <location>
        <begin position="132"/>
        <end position="149"/>
    </location>
</feature>
<evidence type="ECO:0000259" key="4">
    <source>
        <dbReference type="PROSITE" id="PS00498"/>
    </source>
</evidence>
<dbReference type="EMBL" id="JAGMUV010000028">
    <property type="protein sequence ID" value="KAH7117504.1"/>
    <property type="molecule type" value="Genomic_DNA"/>
</dbReference>
<proteinExistence type="predicted"/>
<evidence type="ECO:0000313" key="6">
    <source>
        <dbReference type="Proteomes" id="UP000738349"/>
    </source>
</evidence>
<accession>A0A9P9DE48</accession>
<evidence type="ECO:0000259" key="3">
    <source>
        <dbReference type="PROSITE" id="PS00497"/>
    </source>
</evidence>
<dbReference type="GO" id="GO:0016491">
    <property type="term" value="F:oxidoreductase activity"/>
    <property type="evidence" value="ECO:0007669"/>
    <property type="project" value="InterPro"/>
</dbReference>
<dbReference type="GO" id="GO:0046872">
    <property type="term" value="F:metal ion binding"/>
    <property type="evidence" value="ECO:0007669"/>
    <property type="project" value="UniProtKB-KW"/>
</dbReference>
<evidence type="ECO:0000313" key="5">
    <source>
        <dbReference type="EMBL" id="KAH7117504.1"/>
    </source>
</evidence>
<dbReference type="PROSITE" id="PS00497">
    <property type="entry name" value="TYROSINASE_1"/>
    <property type="match status" value="1"/>
</dbReference>
<reference evidence="5" key="1">
    <citation type="journal article" date="2021" name="Nat. Commun.">
        <title>Genetic determinants of endophytism in the Arabidopsis root mycobiome.</title>
        <authorList>
            <person name="Mesny F."/>
            <person name="Miyauchi S."/>
            <person name="Thiergart T."/>
            <person name="Pickel B."/>
            <person name="Atanasova L."/>
            <person name="Karlsson M."/>
            <person name="Huettel B."/>
            <person name="Barry K.W."/>
            <person name="Haridas S."/>
            <person name="Chen C."/>
            <person name="Bauer D."/>
            <person name="Andreopoulos W."/>
            <person name="Pangilinan J."/>
            <person name="LaButti K."/>
            <person name="Riley R."/>
            <person name="Lipzen A."/>
            <person name="Clum A."/>
            <person name="Drula E."/>
            <person name="Henrissat B."/>
            <person name="Kohler A."/>
            <person name="Grigoriev I.V."/>
            <person name="Martin F.M."/>
            <person name="Hacquard S."/>
        </authorList>
    </citation>
    <scope>NUCLEOTIDE SEQUENCE</scope>
    <source>
        <strain evidence="5">MPI-CAGE-AT-0147</strain>
    </source>
</reference>